<evidence type="ECO:0000256" key="2">
    <source>
        <dbReference type="ARBA" id="ARBA00023125"/>
    </source>
</evidence>
<evidence type="ECO:0000313" key="8">
    <source>
        <dbReference type="Proteomes" id="UP000001876"/>
    </source>
</evidence>
<keyword evidence="3 4" id="KW-0539">Nucleus</keyword>
<dbReference type="PROSITE" id="PS50118">
    <property type="entry name" value="HMG_BOX_2"/>
    <property type="match status" value="3"/>
</dbReference>
<dbReference type="RefSeq" id="XP_003060991.1">
    <property type="nucleotide sequence ID" value="XM_003060945.1"/>
</dbReference>
<dbReference type="OrthoDB" id="1919336at2759"/>
<protein>
    <submittedName>
        <fullName evidence="7">Predicted protein</fullName>
    </submittedName>
</protein>
<dbReference type="InterPro" id="IPR009071">
    <property type="entry name" value="HMG_box_dom"/>
</dbReference>
<feature type="domain" description="HMG box" evidence="6">
    <location>
        <begin position="222"/>
        <end position="290"/>
    </location>
</feature>
<dbReference type="GeneID" id="9686698"/>
<accession>C1MZQ0</accession>
<feature type="DNA-binding region" description="HMG box" evidence="4">
    <location>
        <begin position="222"/>
        <end position="290"/>
    </location>
</feature>
<comment type="subcellular location">
    <subcellularLocation>
        <location evidence="1">Nucleus</location>
    </subcellularLocation>
</comment>
<feature type="region of interest" description="Disordered" evidence="5">
    <location>
        <begin position="201"/>
        <end position="226"/>
    </location>
</feature>
<evidence type="ECO:0000256" key="3">
    <source>
        <dbReference type="ARBA" id="ARBA00023242"/>
    </source>
</evidence>
<evidence type="ECO:0000256" key="5">
    <source>
        <dbReference type="SAM" id="MobiDB-lite"/>
    </source>
</evidence>
<dbReference type="CDD" id="cd00084">
    <property type="entry name" value="HMG-box_SF"/>
    <property type="match status" value="1"/>
</dbReference>
<dbReference type="InterPro" id="IPR036910">
    <property type="entry name" value="HMG_box_dom_sf"/>
</dbReference>
<feature type="domain" description="HMG box" evidence="6">
    <location>
        <begin position="122"/>
        <end position="198"/>
    </location>
</feature>
<dbReference type="STRING" id="564608.C1MZQ0"/>
<dbReference type="Proteomes" id="UP000001876">
    <property type="component" value="Unassembled WGS sequence"/>
</dbReference>
<feature type="DNA-binding region" description="HMG box" evidence="4">
    <location>
        <begin position="19"/>
        <end position="95"/>
    </location>
</feature>
<feature type="domain" description="HMG box" evidence="6">
    <location>
        <begin position="19"/>
        <end position="95"/>
    </location>
</feature>
<dbReference type="GO" id="GO:0005634">
    <property type="term" value="C:nucleus"/>
    <property type="evidence" value="ECO:0007669"/>
    <property type="project" value="UniProtKB-SubCell"/>
</dbReference>
<proteinExistence type="predicted"/>
<evidence type="ECO:0000259" key="6">
    <source>
        <dbReference type="PROSITE" id="PS50118"/>
    </source>
</evidence>
<reference evidence="7 8" key="1">
    <citation type="journal article" date="2009" name="Science">
        <title>Green evolution and dynamic adaptations revealed by genomes of the marine picoeukaryotes Micromonas.</title>
        <authorList>
            <person name="Worden A.Z."/>
            <person name="Lee J.H."/>
            <person name="Mock T."/>
            <person name="Rouze P."/>
            <person name="Simmons M.P."/>
            <person name="Aerts A.L."/>
            <person name="Allen A.E."/>
            <person name="Cuvelier M.L."/>
            <person name="Derelle E."/>
            <person name="Everett M.V."/>
            <person name="Foulon E."/>
            <person name="Grimwood J."/>
            <person name="Gundlach H."/>
            <person name="Henrissat B."/>
            <person name="Napoli C."/>
            <person name="McDonald S.M."/>
            <person name="Parker M.S."/>
            <person name="Rombauts S."/>
            <person name="Salamov A."/>
            <person name="Von Dassow P."/>
            <person name="Badger J.H."/>
            <person name="Coutinho P.M."/>
            <person name="Demir E."/>
            <person name="Dubchak I."/>
            <person name="Gentemann C."/>
            <person name="Eikrem W."/>
            <person name="Gready J.E."/>
            <person name="John U."/>
            <person name="Lanier W."/>
            <person name="Lindquist E.A."/>
            <person name="Lucas S."/>
            <person name="Mayer K.F."/>
            <person name="Moreau H."/>
            <person name="Not F."/>
            <person name="Otillar R."/>
            <person name="Panaud O."/>
            <person name="Pangilinan J."/>
            <person name="Paulsen I."/>
            <person name="Piegu B."/>
            <person name="Poliakov A."/>
            <person name="Robbens S."/>
            <person name="Schmutz J."/>
            <person name="Toulza E."/>
            <person name="Wyss T."/>
            <person name="Zelensky A."/>
            <person name="Zhou K."/>
            <person name="Armbrust E.V."/>
            <person name="Bhattacharya D."/>
            <person name="Goodenough U.W."/>
            <person name="Van de Peer Y."/>
            <person name="Grigoriev I.V."/>
        </authorList>
    </citation>
    <scope>NUCLEOTIDE SEQUENCE [LARGE SCALE GENOMIC DNA]</scope>
    <source>
        <strain evidence="7 8">CCMP1545</strain>
    </source>
</reference>
<organism evidence="8">
    <name type="scientific">Micromonas pusilla (strain CCMP1545)</name>
    <name type="common">Picoplanktonic green alga</name>
    <dbReference type="NCBI Taxonomy" id="564608"/>
    <lineage>
        <taxon>Eukaryota</taxon>
        <taxon>Viridiplantae</taxon>
        <taxon>Chlorophyta</taxon>
        <taxon>Mamiellophyceae</taxon>
        <taxon>Mamiellales</taxon>
        <taxon>Mamiellaceae</taxon>
        <taxon>Micromonas</taxon>
    </lineage>
</organism>
<dbReference type="Gene3D" id="1.10.30.10">
    <property type="entry name" value="High mobility group box domain"/>
    <property type="match status" value="3"/>
</dbReference>
<dbReference type="KEGG" id="mpp:MICPUCDRAFT_48116"/>
<feature type="DNA-binding region" description="HMG box" evidence="4">
    <location>
        <begin position="122"/>
        <end position="198"/>
    </location>
</feature>
<keyword evidence="2 4" id="KW-0238">DNA-binding</keyword>
<evidence type="ECO:0000256" key="4">
    <source>
        <dbReference type="PROSITE-ProRule" id="PRU00267"/>
    </source>
</evidence>
<keyword evidence="8" id="KW-1185">Reference proteome</keyword>
<name>C1MZQ0_MICPC</name>
<dbReference type="EMBL" id="GG663743">
    <property type="protein sequence ID" value="EEH54641.1"/>
    <property type="molecule type" value="Genomic_DNA"/>
</dbReference>
<feature type="region of interest" description="Disordered" evidence="5">
    <location>
        <begin position="1"/>
        <end position="20"/>
    </location>
</feature>
<dbReference type="GO" id="GO:0003677">
    <property type="term" value="F:DNA binding"/>
    <property type="evidence" value="ECO:0007669"/>
    <property type="project" value="UniProtKB-UniRule"/>
</dbReference>
<dbReference type="SUPFAM" id="SSF47095">
    <property type="entry name" value="HMG-box"/>
    <property type="match status" value="3"/>
</dbReference>
<evidence type="ECO:0000256" key="1">
    <source>
        <dbReference type="ARBA" id="ARBA00004123"/>
    </source>
</evidence>
<evidence type="ECO:0000313" key="7">
    <source>
        <dbReference type="EMBL" id="EEH54641.1"/>
    </source>
</evidence>
<dbReference type="OMA" id="TAYLIFC"/>
<gene>
    <name evidence="7" type="ORF">MICPUCDRAFT_48116</name>
</gene>
<dbReference type="PANTHER" id="PTHR48112">
    <property type="entry name" value="HIGH MOBILITY GROUP PROTEIN DSP1"/>
    <property type="match status" value="1"/>
</dbReference>
<dbReference type="SMART" id="SM00398">
    <property type="entry name" value="HMG"/>
    <property type="match status" value="3"/>
</dbReference>
<sequence length="332" mass="38052">MTKHKRLKDENGNDLPQPPKRARTAYLVFCDKHRAQIMRDVHPEPDAKFTREEMQQVTTRLAERWKNVAPDELAACKAEADRLKDEYEAAKVAFGPGLMRRSNKSKKNKRARIIVEGVGEKPKRARTAYLIFCDRYRNLIMKEVHSDPTTKFTREEMQQVTTRLADMWKNVHTEVLAECKAEAEECKRVYQEQKDKYVPPVYASAKGGKKGKKGKGRDDGKPKRPRTAYLIFAEDERARLKKLHPDMDFTDTSRWVSREWKELPDNKRNAYMRTAEKEQDKHRMAKASWEAKNTITPAMNMGGMGGVHPGVGGMQVQHGHGMDVGGVPMVSA</sequence>
<dbReference type="AlphaFoldDB" id="C1MZQ0"/>
<dbReference type="eggNOG" id="KOG0381">
    <property type="taxonomic scope" value="Eukaryota"/>
</dbReference>
<dbReference type="Pfam" id="PF00505">
    <property type="entry name" value="HMG_box"/>
    <property type="match status" value="3"/>
</dbReference>
<dbReference type="PANTHER" id="PTHR48112:SF32">
    <property type="entry name" value="HIGH MOBILITY GROUP PROTEIN B3"/>
    <property type="match status" value="1"/>
</dbReference>
<dbReference type="InterPro" id="IPR050342">
    <property type="entry name" value="HMGB"/>
</dbReference>